<protein>
    <recommendedName>
        <fullName evidence="1">Microcystin LR degradation protein MlrC N-terminal domain-containing protein</fullName>
    </recommendedName>
</protein>
<evidence type="ECO:0000259" key="1">
    <source>
        <dbReference type="Pfam" id="PF07364"/>
    </source>
</evidence>
<evidence type="ECO:0000313" key="3">
    <source>
        <dbReference type="Proteomes" id="UP000051936"/>
    </source>
</evidence>
<feature type="domain" description="Microcystin LR degradation protein MlrC N-terminal" evidence="1">
    <location>
        <begin position="2"/>
        <end position="54"/>
    </location>
</feature>
<dbReference type="EMBL" id="LJYG01000026">
    <property type="protein sequence ID" value="KRQ16450.1"/>
    <property type="molecule type" value="Genomic_DNA"/>
</dbReference>
<dbReference type="Pfam" id="PF07364">
    <property type="entry name" value="DUF1485"/>
    <property type="match status" value="1"/>
</dbReference>
<dbReference type="STRING" id="989370.AOQ71_05725"/>
<dbReference type="Proteomes" id="UP000051936">
    <property type="component" value="Unassembled WGS sequence"/>
</dbReference>
<name>A0A0R3E9Z2_9BRAD</name>
<reference evidence="2 3" key="1">
    <citation type="submission" date="2015-09" db="EMBL/GenBank/DDBJ databases">
        <title>Draft Genome Sequence of Bradyrhizobium manausense Strain BR 3351T, a Novel Symbiotic Nitrogen-Fixing Alphaproteobacterium Isolated from Brazilian Amazon Rain Forest.</title>
        <authorList>
            <person name="De Araujo J.L."/>
            <person name="Zilli J.E."/>
        </authorList>
    </citation>
    <scope>NUCLEOTIDE SEQUENCE [LARGE SCALE GENOMIC DNA]</scope>
    <source>
        <strain evidence="2 3">BR3351</strain>
    </source>
</reference>
<organism evidence="2 3">
    <name type="scientific">Bradyrhizobium manausense</name>
    <dbReference type="NCBI Taxonomy" id="989370"/>
    <lineage>
        <taxon>Bacteria</taxon>
        <taxon>Pseudomonadati</taxon>
        <taxon>Pseudomonadota</taxon>
        <taxon>Alphaproteobacteria</taxon>
        <taxon>Hyphomicrobiales</taxon>
        <taxon>Nitrobacteraceae</taxon>
        <taxon>Bradyrhizobium</taxon>
    </lineage>
</organism>
<gene>
    <name evidence="2" type="ORF">AOQ71_05725</name>
</gene>
<dbReference type="AlphaFoldDB" id="A0A0R3E9Z2"/>
<sequence length="64" mass="7035">MVGGPLDPHTHLSNAMVDNADLPICWKEYPHTDILEPARELVEFCTALAEQRLELRGSSAGCSQ</sequence>
<keyword evidence="3" id="KW-1185">Reference proteome</keyword>
<accession>A0A0R3E9Z2</accession>
<proteinExistence type="predicted"/>
<dbReference type="InterPro" id="IPR015995">
    <property type="entry name" value="MlrC_N"/>
</dbReference>
<evidence type="ECO:0000313" key="2">
    <source>
        <dbReference type="EMBL" id="KRQ16450.1"/>
    </source>
</evidence>
<comment type="caution">
    <text evidence="2">The sequence shown here is derived from an EMBL/GenBank/DDBJ whole genome shotgun (WGS) entry which is preliminary data.</text>
</comment>